<keyword evidence="2 7" id="KW-0813">Transport</keyword>
<dbReference type="AlphaFoldDB" id="A0A4R1HDZ6"/>
<sequence>MIHRFAMLVLLAWTLVALGGHWLPLQPDQVALPDILETPDREHWLGADDLGRPVLDRLLVGAAVSFRVSMLVVGLSMLFGVLIGSAAAWYGGGAERVLVMVMDVFMAFPGILLAIALAGLLGPGIDNLVFALTLVGWVGYARLARAQVMSVKQREHVQAAQALGTRSPRIIQRHLLPLISAPLVVEATFGIAAVVIAESGLSFLGLGVQPPDASWGSMIRDGVRYMLVAPHLVLAPGVALMLVVLSVNLLGDQLRDWLDVRSGQRGQENR</sequence>
<keyword evidence="4 7" id="KW-0812">Transmembrane</keyword>
<comment type="subcellular location">
    <subcellularLocation>
        <location evidence="1 7">Cell membrane</location>
        <topology evidence="1 7">Multi-pass membrane protein</topology>
    </subcellularLocation>
</comment>
<protein>
    <submittedName>
        <fullName evidence="9">Peptide/nickel transport system permease protein</fullName>
    </submittedName>
</protein>
<dbReference type="Pfam" id="PF00528">
    <property type="entry name" value="BPD_transp_1"/>
    <property type="match status" value="1"/>
</dbReference>
<dbReference type="SUPFAM" id="SSF161098">
    <property type="entry name" value="MetI-like"/>
    <property type="match status" value="1"/>
</dbReference>
<keyword evidence="3" id="KW-1003">Cell membrane</keyword>
<evidence type="ECO:0000256" key="5">
    <source>
        <dbReference type="ARBA" id="ARBA00022989"/>
    </source>
</evidence>
<accession>A0A4R1HDZ6</accession>
<dbReference type="InterPro" id="IPR000515">
    <property type="entry name" value="MetI-like"/>
</dbReference>
<dbReference type="PANTHER" id="PTHR43386:SF1">
    <property type="entry name" value="D,D-DIPEPTIDE TRANSPORT SYSTEM PERMEASE PROTEIN DDPC-RELATED"/>
    <property type="match status" value="1"/>
</dbReference>
<name>A0A4R1HDZ6_9GAMM</name>
<comment type="caution">
    <text evidence="9">The sequence shown here is derived from an EMBL/GenBank/DDBJ whole genome shotgun (WGS) entry which is preliminary data.</text>
</comment>
<reference evidence="9 10" key="1">
    <citation type="submission" date="2019-03" db="EMBL/GenBank/DDBJ databases">
        <title>Genomic Encyclopedia of Type Strains, Phase IV (KMG-IV): sequencing the most valuable type-strain genomes for metagenomic binning, comparative biology and taxonomic classification.</title>
        <authorList>
            <person name="Goeker M."/>
        </authorList>
    </citation>
    <scope>NUCLEOTIDE SEQUENCE [LARGE SCALE GENOMIC DNA]</scope>
    <source>
        <strain evidence="9 10">DSM 19610</strain>
    </source>
</reference>
<dbReference type="OrthoDB" id="9805884at2"/>
<comment type="similarity">
    <text evidence="7">Belongs to the binding-protein-dependent transport system permease family.</text>
</comment>
<feature type="transmembrane region" description="Helical" evidence="7">
    <location>
        <begin position="175"/>
        <end position="208"/>
    </location>
</feature>
<dbReference type="Proteomes" id="UP000295707">
    <property type="component" value="Unassembled WGS sequence"/>
</dbReference>
<feature type="domain" description="ABC transmembrane type-1" evidence="8">
    <location>
        <begin position="62"/>
        <end position="251"/>
    </location>
</feature>
<dbReference type="RefSeq" id="WP_132972195.1">
    <property type="nucleotide sequence ID" value="NZ_SMFX01000001.1"/>
</dbReference>
<gene>
    <name evidence="9" type="ORF">DFR30_1668</name>
</gene>
<evidence type="ECO:0000259" key="8">
    <source>
        <dbReference type="PROSITE" id="PS50928"/>
    </source>
</evidence>
<feature type="transmembrane region" description="Helical" evidence="7">
    <location>
        <begin position="228"/>
        <end position="251"/>
    </location>
</feature>
<evidence type="ECO:0000256" key="1">
    <source>
        <dbReference type="ARBA" id="ARBA00004651"/>
    </source>
</evidence>
<evidence type="ECO:0000313" key="10">
    <source>
        <dbReference type="Proteomes" id="UP000295707"/>
    </source>
</evidence>
<organism evidence="9 10">
    <name type="scientific">Thiogranum longum</name>
    <dbReference type="NCBI Taxonomy" id="1537524"/>
    <lineage>
        <taxon>Bacteria</taxon>
        <taxon>Pseudomonadati</taxon>
        <taxon>Pseudomonadota</taxon>
        <taxon>Gammaproteobacteria</taxon>
        <taxon>Chromatiales</taxon>
        <taxon>Ectothiorhodospiraceae</taxon>
        <taxon>Thiogranum</taxon>
    </lineage>
</organism>
<dbReference type="GO" id="GO:0005886">
    <property type="term" value="C:plasma membrane"/>
    <property type="evidence" value="ECO:0007669"/>
    <property type="project" value="UniProtKB-SubCell"/>
</dbReference>
<feature type="transmembrane region" description="Helical" evidence="7">
    <location>
        <begin position="127"/>
        <end position="144"/>
    </location>
</feature>
<dbReference type="InterPro" id="IPR050366">
    <property type="entry name" value="BP-dependent_transpt_permease"/>
</dbReference>
<evidence type="ECO:0000256" key="3">
    <source>
        <dbReference type="ARBA" id="ARBA00022475"/>
    </source>
</evidence>
<evidence type="ECO:0000256" key="4">
    <source>
        <dbReference type="ARBA" id="ARBA00022692"/>
    </source>
</evidence>
<keyword evidence="5 7" id="KW-1133">Transmembrane helix</keyword>
<dbReference type="PROSITE" id="PS50928">
    <property type="entry name" value="ABC_TM1"/>
    <property type="match status" value="1"/>
</dbReference>
<dbReference type="GO" id="GO:0055085">
    <property type="term" value="P:transmembrane transport"/>
    <property type="evidence" value="ECO:0007669"/>
    <property type="project" value="InterPro"/>
</dbReference>
<feature type="transmembrane region" description="Helical" evidence="7">
    <location>
        <begin position="68"/>
        <end position="90"/>
    </location>
</feature>
<dbReference type="PANTHER" id="PTHR43386">
    <property type="entry name" value="OLIGOPEPTIDE TRANSPORT SYSTEM PERMEASE PROTEIN APPC"/>
    <property type="match status" value="1"/>
</dbReference>
<dbReference type="CDD" id="cd06261">
    <property type="entry name" value="TM_PBP2"/>
    <property type="match status" value="1"/>
</dbReference>
<keyword evidence="6 7" id="KW-0472">Membrane</keyword>
<dbReference type="InterPro" id="IPR035906">
    <property type="entry name" value="MetI-like_sf"/>
</dbReference>
<evidence type="ECO:0000313" key="9">
    <source>
        <dbReference type="EMBL" id="TCK18390.1"/>
    </source>
</evidence>
<evidence type="ECO:0000256" key="6">
    <source>
        <dbReference type="ARBA" id="ARBA00023136"/>
    </source>
</evidence>
<dbReference type="EMBL" id="SMFX01000001">
    <property type="protein sequence ID" value="TCK18390.1"/>
    <property type="molecule type" value="Genomic_DNA"/>
</dbReference>
<proteinExistence type="inferred from homology"/>
<evidence type="ECO:0000256" key="2">
    <source>
        <dbReference type="ARBA" id="ARBA00022448"/>
    </source>
</evidence>
<keyword evidence="10" id="KW-1185">Reference proteome</keyword>
<feature type="transmembrane region" description="Helical" evidence="7">
    <location>
        <begin position="97"/>
        <end position="121"/>
    </location>
</feature>
<evidence type="ECO:0000256" key="7">
    <source>
        <dbReference type="RuleBase" id="RU363032"/>
    </source>
</evidence>
<dbReference type="Gene3D" id="1.10.3720.10">
    <property type="entry name" value="MetI-like"/>
    <property type="match status" value="1"/>
</dbReference>